<evidence type="ECO:0000256" key="1">
    <source>
        <dbReference type="ARBA" id="ARBA00023015"/>
    </source>
</evidence>
<organism evidence="5 6">
    <name type="scientific">Monosporascus cannonballus</name>
    <dbReference type="NCBI Taxonomy" id="155416"/>
    <lineage>
        <taxon>Eukaryota</taxon>
        <taxon>Fungi</taxon>
        <taxon>Dikarya</taxon>
        <taxon>Ascomycota</taxon>
        <taxon>Pezizomycotina</taxon>
        <taxon>Sordariomycetes</taxon>
        <taxon>Xylariomycetidae</taxon>
        <taxon>Xylariales</taxon>
        <taxon>Xylariales incertae sedis</taxon>
        <taxon>Monosporascus</taxon>
    </lineage>
</organism>
<feature type="region of interest" description="Disordered" evidence="4">
    <location>
        <begin position="28"/>
        <end position="55"/>
    </location>
</feature>
<evidence type="ECO:0000256" key="2">
    <source>
        <dbReference type="ARBA" id="ARBA00023163"/>
    </source>
</evidence>
<feature type="region of interest" description="Disordered" evidence="4">
    <location>
        <begin position="539"/>
        <end position="598"/>
    </location>
</feature>
<evidence type="ECO:0000256" key="3">
    <source>
        <dbReference type="ARBA" id="ARBA00023242"/>
    </source>
</evidence>
<reference evidence="5 6" key="1">
    <citation type="submission" date="2018-06" db="EMBL/GenBank/DDBJ databases">
        <title>Complete Genomes of Monosporascus.</title>
        <authorList>
            <person name="Robinson A.J."/>
            <person name="Natvig D.O."/>
        </authorList>
    </citation>
    <scope>NUCLEOTIDE SEQUENCE [LARGE SCALE GENOMIC DNA]</scope>
    <source>
        <strain evidence="5 6">CBS 609.92</strain>
    </source>
</reference>
<protein>
    <recommendedName>
        <fullName evidence="7">Transcription factor domain-containing protein</fullName>
    </recommendedName>
</protein>
<keyword evidence="6" id="KW-1185">Reference proteome</keyword>
<name>A0ABY0HI71_9PEZI</name>
<proteinExistence type="predicted"/>
<dbReference type="PANTHER" id="PTHR47424:SF6">
    <property type="entry name" value="PROLINE UTILIZATION TRANS-ACTIVATOR"/>
    <property type="match status" value="1"/>
</dbReference>
<dbReference type="EMBL" id="QJNS01000020">
    <property type="protein sequence ID" value="RYO93131.1"/>
    <property type="molecule type" value="Genomic_DNA"/>
</dbReference>
<dbReference type="Proteomes" id="UP000294003">
    <property type="component" value="Unassembled WGS sequence"/>
</dbReference>
<feature type="compositionally biased region" description="Basic and acidic residues" evidence="4">
    <location>
        <begin position="551"/>
        <end position="572"/>
    </location>
</feature>
<gene>
    <name evidence="5" type="ORF">DL762_001258</name>
</gene>
<evidence type="ECO:0000313" key="5">
    <source>
        <dbReference type="EMBL" id="RYO93131.1"/>
    </source>
</evidence>
<comment type="caution">
    <text evidence="5">The sequence shown here is derived from an EMBL/GenBank/DDBJ whole genome shotgun (WGS) entry which is preliminary data.</text>
</comment>
<keyword evidence="3" id="KW-0539">Nucleus</keyword>
<accession>A0ABY0HI71</accession>
<keyword evidence="1" id="KW-0805">Transcription regulation</keyword>
<evidence type="ECO:0000256" key="4">
    <source>
        <dbReference type="SAM" id="MobiDB-lite"/>
    </source>
</evidence>
<keyword evidence="2" id="KW-0804">Transcription</keyword>
<evidence type="ECO:0000313" key="6">
    <source>
        <dbReference type="Proteomes" id="UP000294003"/>
    </source>
</evidence>
<feature type="compositionally biased region" description="Polar residues" evidence="4">
    <location>
        <begin position="28"/>
        <end position="37"/>
    </location>
</feature>
<dbReference type="InterPro" id="IPR051127">
    <property type="entry name" value="Fungal_SecMet_Regulators"/>
</dbReference>
<feature type="compositionally biased region" description="Low complexity" evidence="4">
    <location>
        <begin position="138"/>
        <end position="156"/>
    </location>
</feature>
<evidence type="ECO:0008006" key="7">
    <source>
        <dbReference type="Google" id="ProtNLM"/>
    </source>
</evidence>
<feature type="compositionally biased region" description="Polar residues" evidence="4">
    <location>
        <begin position="258"/>
        <end position="282"/>
    </location>
</feature>
<feature type="region of interest" description="Disordered" evidence="4">
    <location>
        <begin position="258"/>
        <end position="299"/>
    </location>
</feature>
<dbReference type="CDD" id="cd12148">
    <property type="entry name" value="fungal_TF_MHR"/>
    <property type="match status" value="1"/>
</dbReference>
<sequence>MALGQQLPLPPIRQEGLSHIVPVQMPATSSHVLTSPPSGGPPSAFMSQSPIGGDLTPSQQHKEYMKAKRRVPASQRKRTQRVYGSVENLDKRYRSLEALVSGLFPALAKASAEDLVEFGRSKGITMPDFNDTSEQTRPSSAGPSGTTITSPSSTSSDHMPYTGLGVVSLEGSYPILPPAYATKTAPMVPQLLPRPPHEGVIDPEDGCLGLIQDSCGRSHYIGPSGSLAFFAIGWRGQGHYRGTAEILTEKLAQSLGGNVEQSGPNNINSSKQTRILSSSDEPSITGIEGDAGHFADPNYRRHHRPASMIDLPNREEADAAIDCREMDVGIPEDDFLEGNILPPRYLEHAAPLCLPRYMMPASAEDGVHGDEKVWRRVHLLHVRYHHTLCLLARPFLLKIIESVNGGSTLGPDAAIIVGLGRICLTGAMRAADLLLEMWRANCLNGVTWTDVFYAHQASLTIILAWLSPQALEQDRDQDPSQLPFACMQHMQSYTADQMRETVRQLCHMMTSVDMCGTHARRAKVSLELAKAVGIIEPENPAFRSSPLPNARHIDDKQGTGTEDRYPTGEDVKGGSPEFKQSYAQQQQQQHRQQHQEQHPQYFPEAGALGYPAWSGDGAGAPDMHSQNPSLDLDFSGALSADPVLASNEMQWDMVVTAGQWNDNGLNMDMIWDTHYPNIYPPGY</sequence>
<feature type="region of interest" description="Disordered" evidence="4">
    <location>
        <begin position="124"/>
        <end position="159"/>
    </location>
</feature>
<dbReference type="PANTHER" id="PTHR47424">
    <property type="entry name" value="REGULATORY PROTEIN GAL4"/>
    <property type="match status" value="1"/>
</dbReference>